<name>A0AAV5W4Y7_9BILA</name>
<dbReference type="Proteomes" id="UP001432322">
    <property type="component" value="Unassembled WGS sequence"/>
</dbReference>
<protein>
    <recommendedName>
        <fullName evidence="4">G protein-coupled receptor</fullName>
    </recommendedName>
</protein>
<organism evidence="2 3">
    <name type="scientific">Pristionchus fissidentatus</name>
    <dbReference type="NCBI Taxonomy" id="1538716"/>
    <lineage>
        <taxon>Eukaryota</taxon>
        <taxon>Metazoa</taxon>
        <taxon>Ecdysozoa</taxon>
        <taxon>Nematoda</taxon>
        <taxon>Chromadorea</taxon>
        <taxon>Rhabditida</taxon>
        <taxon>Rhabditina</taxon>
        <taxon>Diplogasteromorpha</taxon>
        <taxon>Diplogasteroidea</taxon>
        <taxon>Neodiplogasteridae</taxon>
        <taxon>Pristionchus</taxon>
    </lineage>
</organism>
<keyword evidence="3" id="KW-1185">Reference proteome</keyword>
<feature type="transmembrane region" description="Helical" evidence="1">
    <location>
        <begin position="80"/>
        <end position="101"/>
    </location>
</feature>
<keyword evidence="1" id="KW-0472">Membrane</keyword>
<keyword evidence="1" id="KW-0812">Transmembrane</keyword>
<dbReference type="EMBL" id="BTSY01000004">
    <property type="protein sequence ID" value="GMT24939.1"/>
    <property type="molecule type" value="Genomic_DNA"/>
</dbReference>
<feature type="transmembrane region" description="Helical" evidence="1">
    <location>
        <begin position="107"/>
        <end position="127"/>
    </location>
</feature>
<reference evidence="2" key="1">
    <citation type="submission" date="2023-10" db="EMBL/GenBank/DDBJ databases">
        <title>Genome assembly of Pristionchus species.</title>
        <authorList>
            <person name="Yoshida K."/>
            <person name="Sommer R.J."/>
        </authorList>
    </citation>
    <scope>NUCLEOTIDE SEQUENCE</scope>
    <source>
        <strain evidence="2">RS5133</strain>
    </source>
</reference>
<feature type="transmembrane region" description="Helical" evidence="1">
    <location>
        <begin position="183"/>
        <end position="206"/>
    </location>
</feature>
<keyword evidence="1" id="KW-1133">Transmembrane helix</keyword>
<sequence length="242" mass="25972">MLAPTAGGLLLFVAGASFLACPFYRLTLRGLLGFHWVLINAATATTEYALSSSYFLLLLASIFVISEAVAFPGRGESELCAVYSCLTVFCLVVVDALVVVLTQTARLETGLILITSLLLSAFLVYTVDRRILPAKERGLLNSSDLLINPSRPLETFGAFPLAHLTAIVVNAAIQVPLLEAPKILLLAIYLTRSFSTLSMIFIPANYGGFIQACKRTGRALGSRFAQSDTSKVVMNLVTEGSC</sequence>
<evidence type="ECO:0000256" key="1">
    <source>
        <dbReference type="SAM" id="Phobius"/>
    </source>
</evidence>
<proteinExistence type="predicted"/>
<gene>
    <name evidence="2" type="ORF">PFISCL1PPCAC_16236</name>
</gene>
<accession>A0AAV5W4Y7</accession>
<comment type="caution">
    <text evidence="2">The sequence shown here is derived from an EMBL/GenBank/DDBJ whole genome shotgun (WGS) entry which is preliminary data.</text>
</comment>
<dbReference type="AlphaFoldDB" id="A0AAV5W4Y7"/>
<evidence type="ECO:0000313" key="2">
    <source>
        <dbReference type="EMBL" id="GMT24939.1"/>
    </source>
</evidence>
<evidence type="ECO:0008006" key="4">
    <source>
        <dbReference type="Google" id="ProtNLM"/>
    </source>
</evidence>
<feature type="transmembrane region" description="Helical" evidence="1">
    <location>
        <begin position="156"/>
        <end position="177"/>
    </location>
</feature>
<evidence type="ECO:0000313" key="3">
    <source>
        <dbReference type="Proteomes" id="UP001432322"/>
    </source>
</evidence>
<feature type="transmembrane region" description="Helical" evidence="1">
    <location>
        <begin position="54"/>
        <end position="73"/>
    </location>
</feature>